<dbReference type="PROSITE" id="PS51671">
    <property type="entry name" value="ACT"/>
    <property type="match status" value="1"/>
</dbReference>
<dbReference type="InterPro" id="IPR002912">
    <property type="entry name" value="ACT_dom"/>
</dbReference>
<dbReference type="PIRSF" id="PIRSF025624">
    <property type="entry name" value="ACT_PheB"/>
    <property type="match status" value="1"/>
</dbReference>
<keyword evidence="4" id="KW-1185">Reference proteome</keyword>
<dbReference type="RefSeq" id="WP_281095054.1">
    <property type="nucleotide sequence ID" value="NZ_JARYZI010000009.1"/>
</dbReference>
<reference evidence="3 4" key="1">
    <citation type="submission" date="2023-04" db="EMBL/GenBank/DDBJ databases">
        <title>Fusibacter bizertensis strain WBS, isolated from littoral bottom sediments of the Arctic seas - biochemical and genomic analysis.</title>
        <authorList>
            <person name="Brioukhanov A.L."/>
        </authorList>
    </citation>
    <scope>NUCLEOTIDE SEQUENCE [LARGE SCALE GENOMIC DNA]</scope>
    <source>
        <strain evidence="3 4">WBS</strain>
    </source>
</reference>
<comment type="similarity">
    <text evidence="1">Belongs to the UPF0735 family.</text>
</comment>
<sequence length="150" mass="16480">MEKGNFLMIHIDVLPEVFVKVVEAKELLHSGQAASVAEAVKIVGISRSTFYKYSEYVFTLADGFLGKKATISMTLDHHSGILSKILETVAINKGNILTISQSTPIDHKANVTITLDITEMSTTFAALTQELQNIEGVHRFNLDAIESTEQ</sequence>
<dbReference type="HAMAP" id="MF_00707">
    <property type="entry name" value="UPF0735"/>
    <property type="match status" value="1"/>
</dbReference>
<feature type="domain" description="ACT" evidence="2">
    <location>
        <begin position="70"/>
        <end position="145"/>
    </location>
</feature>
<gene>
    <name evidence="3" type="ORF">QE109_13435</name>
</gene>
<organism evidence="3 4">
    <name type="scientific">Fusibacter bizertensis</name>
    <dbReference type="NCBI Taxonomy" id="1488331"/>
    <lineage>
        <taxon>Bacteria</taxon>
        <taxon>Bacillati</taxon>
        <taxon>Bacillota</taxon>
        <taxon>Clostridia</taxon>
        <taxon>Eubacteriales</taxon>
        <taxon>Eubacteriales Family XII. Incertae Sedis</taxon>
        <taxon>Fusibacter</taxon>
    </lineage>
</organism>
<dbReference type="Proteomes" id="UP001158045">
    <property type="component" value="Unassembled WGS sequence"/>
</dbReference>
<dbReference type="Gene3D" id="3.30.70.260">
    <property type="match status" value="1"/>
</dbReference>
<dbReference type="EMBL" id="JARYZI010000009">
    <property type="protein sequence ID" value="MDH8679157.1"/>
    <property type="molecule type" value="Genomic_DNA"/>
</dbReference>
<comment type="caution">
    <text evidence="3">The sequence shown here is derived from an EMBL/GenBank/DDBJ whole genome shotgun (WGS) entry which is preliminary data.</text>
</comment>
<dbReference type="InterPro" id="IPR008310">
    <property type="entry name" value="UPF0735_ACT_dom-cont"/>
</dbReference>
<dbReference type="InterPro" id="IPR045865">
    <property type="entry name" value="ACT-like_dom_sf"/>
</dbReference>
<dbReference type="NCBIfam" id="NF003361">
    <property type="entry name" value="PRK04435.1"/>
    <property type="match status" value="1"/>
</dbReference>
<evidence type="ECO:0000256" key="1">
    <source>
        <dbReference type="HAMAP-Rule" id="MF_00707"/>
    </source>
</evidence>
<evidence type="ECO:0000313" key="4">
    <source>
        <dbReference type="Proteomes" id="UP001158045"/>
    </source>
</evidence>
<protein>
    <recommendedName>
        <fullName evidence="1">UPF0735 ACT domain-containing protein QE109_13435</fullName>
    </recommendedName>
</protein>
<proteinExistence type="inferred from homology"/>
<accession>A0ABT6NFJ6</accession>
<name>A0ABT6NFJ6_9FIRM</name>
<evidence type="ECO:0000313" key="3">
    <source>
        <dbReference type="EMBL" id="MDH8679157.1"/>
    </source>
</evidence>
<dbReference type="SUPFAM" id="SSF55021">
    <property type="entry name" value="ACT-like"/>
    <property type="match status" value="1"/>
</dbReference>
<evidence type="ECO:0000259" key="2">
    <source>
        <dbReference type="PROSITE" id="PS51671"/>
    </source>
</evidence>